<reference evidence="2" key="1">
    <citation type="submission" date="2021-07" db="EMBL/GenBank/DDBJ databases">
        <authorList>
            <person name="Durling M."/>
        </authorList>
    </citation>
    <scope>NUCLEOTIDE SEQUENCE</scope>
</reference>
<evidence type="ECO:0000313" key="3">
    <source>
        <dbReference type="Proteomes" id="UP000701801"/>
    </source>
</evidence>
<evidence type="ECO:0000259" key="1">
    <source>
        <dbReference type="Pfam" id="PF20789"/>
    </source>
</evidence>
<sequence>MPPTKETTSIIPTSNPEAITSRIRNLGNGYFYYHIKRLFGGLAISAVNQAIRVLLEEAHGDFKQPNILSMQWQFSRLLFPALAKLELIGKGCAHRSRCGQLREENYMMGFSYLKFFVPRDLNEPRICGKWVTPSDPGTTFTNETLGFVLDLSLPVLNNFYAEVSTGGSRMTITAGLEQQRDCESGIQRPVTAASRSYAAPAMTSSFANGIEIKKRLPPGGMKWRADAKQIQNGGMSMEVTIFDDGMELVALSQQLNPISPCRVQRQTKTLL</sequence>
<comment type="caution">
    <text evidence="2">The sequence shown here is derived from an EMBL/GenBank/DDBJ whole genome shotgun (WGS) entry which is preliminary data.</text>
</comment>
<gene>
    <name evidence="2" type="ORF">HYALB_00003143</name>
</gene>
<organism evidence="2 3">
    <name type="scientific">Hymenoscyphus albidus</name>
    <dbReference type="NCBI Taxonomy" id="595503"/>
    <lineage>
        <taxon>Eukaryota</taxon>
        <taxon>Fungi</taxon>
        <taxon>Dikarya</taxon>
        <taxon>Ascomycota</taxon>
        <taxon>Pezizomycotina</taxon>
        <taxon>Leotiomycetes</taxon>
        <taxon>Helotiales</taxon>
        <taxon>Helotiaceae</taxon>
        <taxon>Hymenoscyphus</taxon>
    </lineage>
</organism>
<name>A0A9N9LAM1_9HELO</name>
<dbReference type="Proteomes" id="UP000701801">
    <property type="component" value="Unassembled WGS sequence"/>
</dbReference>
<dbReference type="AlphaFoldDB" id="A0A9N9LAM1"/>
<dbReference type="InterPro" id="IPR049450">
    <property type="entry name" value="ACOT8-like_C"/>
</dbReference>
<accession>A0A9N9LAM1</accession>
<dbReference type="PANTHER" id="PTHR38110:SF1">
    <property type="entry name" value="THIOESTERASE DOMAIN-CONTAINING PROTEIN"/>
    <property type="match status" value="1"/>
</dbReference>
<dbReference type="EMBL" id="CAJVRM010000026">
    <property type="protein sequence ID" value="CAG8971675.1"/>
    <property type="molecule type" value="Genomic_DNA"/>
</dbReference>
<dbReference type="Pfam" id="PF20789">
    <property type="entry name" value="4HBT_3C"/>
    <property type="match status" value="1"/>
</dbReference>
<feature type="domain" description="Acyl-CoA thioesterase-like C-terminal" evidence="1">
    <location>
        <begin position="119"/>
        <end position="255"/>
    </location>
</feature>
<dbReference type="OrthoDB" id="2532955at2759"/>
<keyword evidence="3" id="KW-1185">Reference proteome</keyword>
<proteinExistence type="predicted"/>
<dbReference type="PANTHER" id="PTHR38110">
    <property type="entry name" value="CHROMOSOME 23, WHOLE GENOME SHOTGUN SEQUENCE"/>
    <property type="match status" value="1"/>
</dbReference>
<evidence type="ECO:0000313" key="2">
    <source>
        <dbReference type="EMBL" id="CAG8971675.1"/>
    </source>
</evidence>
<protein>
    <recommendedName>
        <fullName evidence="1">Acyl-CoA thioesterase-like C-terminal domain-containing protein</fullName>
    </recommendedName>
</protein>
<dbReference type="InterPro" id="IPR052389">
    <property type="entry name" value="Sec_Metab_Biosynth-Assoc"/>
</dbReference>